<organism evidence="2 3">
    <name type="scientific">Prunus armeniaca</name>
    <name type="common">Apricot</name>
    <name type="synonym">Armeniaca vulgaris</name>
    <dbReference type="NCBI Taxonomy" id="36596"/>
    <lineage>
        <taxon>Eukaryota</taxon>
        <taxon>Viridiplantae</taxon>
        <taxon>Streptophyta</taxon>
        <taxon>Embryophyta</taxon>
        <taxon>Tracheophyta</taxon>
        <taxon>Spermatophyta</taxon>
        <taxon>Magnoliopsida</taxon>
        <taxon>eudicotyledons</taxon>
        <taxon>Gunneridae</taxon>
        <taxon>Pentapetalae</taxon>
        <taxon>rosids</taxon>
        <taxon>fabids</taxon>
        <taxon>Rosales</taxon>
        <taxon>Rosaceae</taxon>
        <taxon>Amygdaloideae</taxon>
        <taxon>Amygdaleae</taxon>
        <taxon>Prunus</taxon>
    </lineage>
</organism>
<name>A0A6J5W4P9_PRUAR</name>
<sequence length="131" mass="15439">MEKTPRLVRLVRSHPRSVLWVSPQRRSEKIMLKSRPRTRTAPSSSLFNKRNGVWLRLLWLGWGWGWLICMRERDRMRGRKRGRVKEVKLKGEDERGRLKEKWVLGTKVGIVEEKKKEEGWCGGDAGFGVGW</sequence>
<dbReference type="AlphaFoldDB" id="A0A6J5W4P9"/>
<keyword evidence="1" id="KW-0812">Transmembrane</keyword>
<feature type="transmembrane region" description="Helical" evidence="1">
    <location>
        <begin position="53"/>
        <end position="70"/>
    </location>
</feature>
<dbReference type="EMBL" id="CAEKKB010000001">
    <property type="protein sequence ID" value="CAB4294825.1"/>
    <property type="molecule type" value="Genomic_DNA"/>
</dbReference>
<keyword evidence="3" id="KW-1185">Reference proteome</keyword>
<keyword evidence="1" id="KW-1133">Transmembrane helix</keyword>
<keyword evidence="1" id="KW-0472">Membrane</keyword>
<accession>A0A6J5W4P9</accession>
<evidence type="ECO:0000313" key="2">
    <source>
        <dbReference type="EMBL" id="CAB4294825.1"/>
    </source>
</evidence>
<proteinExistence type="predicted"/>
<dbReference type="Proteomes" id="UP000507245">
    <property type="component" value="Unassembled WGS sequence"/>
</dbReference>
<evidence type="ECO:0000313" key="3">
    <source>
        <dbReference type="Proteomes" id="UP000507245"/>
    </source>
</evidence>
<evidence type="ECO:0000256" key="1">
    <source>
        <dbReference type="SAM" id="Phobius"/>
    </source>
</evidence>
<reference evidence="3" key="1">
    <citation type="journal article" date="2020" name="Genome Biol.">
        <title>Gamete binning: chromosome-level and haplotype-resolved genome assembly enabled by high-throughput single-cell sequencing of gamete genomes.</title>
        <authorList>
            <person name="Campoy J.A."/>
            <person name="Sun H."/>
            <person name="Goel M."/>
            <person name="Jiao W.-B."/>
            <person name="Folz-Donahue K."/>
            <person name="Wang N."/>
            <person name="Rubio M."/>
            <person name="Liu C."/>
            <person name="Kukat C."/>
            <person name="Ruiz D."/>
            <person name="Huettel B."/>
            <person name="Schneeberger K."/>
        </authorList>
    </citation>
    <scope>NUCLEOTIDE SEQUENCE [LARGE SCALE GENOMIC DNA]</scope>
    <source>
        <strain evidence="3">cv. Rojo Pasion</strain>
    </source>
</reference>
<protein>
    <submittedName>
        <fullName evidence="2">Uncharacterized protein</fullName>
    </submittedName>
</protein>
<gene>
    <name evidence="2" type="ORF">ORAREDHAP_LOCUS5938</name>
</gene>